<dbReference type="NCBIfam" id="TIGR00573">
    <property type="entry name" value="dnaq"/>
    <property type="match status" value="1"/>
</dbReference>
<evidence type="ECO:0000256" key="2">
    <source>
        <dbReference type="ARBA" id="ARBA00026073"/>
    </source>
</evidence>
<evidence type="ECO:0000259" key="3">
    <source>
        <dbReference type="PROSITE" id="PS50164"/>
    </source>
</evidence>
<sequence>MYAIIDVESTGGAYNEEGITEIAIYRFDGHDIVDQFASLINPEQPIQPFVVKLTGINNKMLVKAPKFYEVAKRILEITKDATLVAHNAEFDNRMLRLEFDRLGYKFDIPTLCTVEVAQKLLPEQESYSLGKLVKSLGIPITDRHRATGDALATVKLFKLLLDKDLDKQIIQQSLKTMPRITVDADHKALIEKVPSTTGVLYFYNDQKQIIYIGKARNMRKRVRQHFTSSQRKSITLRKLVDDITFEKTGNDLIANIKEYIELKKHQPSQNRKIKGNIFSHGIYTSVDGAGYIRFHVKSTRQDSKYLMTFSNVKAARTFLGKKVEEYELCATFSGINSANGPCIDQEDTSCLGACTGKETPAQYNERAQSLIEELRFDTVNQILIDRGRTATERSAILIENGEVKGYSFVDLQLQFTDPDILRNLLTPIDDAANVRHIVRSFLRHKAVRRVVEL</sequence>
<dbReference type="Gene3D" id="3.30.420.10">
    <property type="entry name" value="Ribonuclease H-like superfamily/Ribonuclease H"/>
    <property type="match status" value="1"/>
</dbReference>
<dbReference type="InterPro" id="IPR047296">
    <property type="entry name" value="GIY-YIG_UvrC_Cho"/>
</dbReference>
<dbReference type="GO" id="GO:0045004">
    <property type="term" value="P:DNA replication proofreading"/>
    <property type="evidence" value="ECO:0007669"/>
    <property type="project" value="TreeGrafter"/>
</dbReference>
<dbReference type="Proteomes" id="UP000279600">
    <property type="component" value="Chromosome"/>
</dbReference>
<name>A0A3S9MYF5_9FLAO</name>
<dbReference type="GO" id="GO:0003887">
    <property type="term" value="F:DNA-directed DNA polymerase activity"/>
    <property type="evidence" value="ECO:0007669"/>
    <property type="project" value="InterPro"/>
</dbReference>
<gene>
    <name evidence="4" type="ORF">EJ995_08545</name>
</gene>
<dbReference type="SUPFAM" id="SSF53098">
    <property type="entry name" value="Ribonuclease H-like"/>
    <property type="match status" value="1"/>
</dbReference>
<dbReference type="SUPFAM" id="SSF82771">
    <property type="entry name" value="GIY-YIG endonuclease"/>
    <property type="match status" value="1"/>
</dbReference>
<protein>
    <submittedName>
        <fullName evidence="4">Exonuclease</fullName>
    </submittedName>
</protein>
<feature type="domain" description="GIY-YIG" evidence="3">
    <location>
        <begin position="195"/>
        <end position="271"/>
    </location>
</feature>
<dbReference type="GO" id="GO:0006289">
    <property type="term" value="P:nucleotide-excision repair"/>
    <property type="evidence" value="ECO:0007669"/>
    <property type="project" value="InterPro"/>
</dbReference>
<keyword evidence="4" id="KW-0378">Hydrolase</keyword>
<dbReference type="InterPro" id="IPR000305">
    <property type="entry name" value="GIY-YIG_endonuc"/>
</dbReference>
<keyword evidence="5" id="KW-1185">Reference proteome</keyword>
<evidence type="ECO:0000313" key="4">
    <source>
        <dbReference type="EMBL" id="AZQ44281.1"/>
    </source>
</evidence>
<dbReference type="SMART" id="SM00465">
    <property type="entry name" value="GIYc"/>
    <property type="match status" value="1"/>
</dbReference>
<dbReference type="OrthoDB" id="9803913at2"/>
<dbReference type="GO" id="GO:0008408">
    <property type="term" value="F:3'-5' exonuclease activity"/>
    <property type="evidence" value="ECO:0007669"/>
    <property type="project" value="TreeGrafter"/>
</dbReference>
<comment type="subunit">
    <text evidence="2">DNA polymerase III contains a core (composed of alpha, epsilon and theta chains) that associates with a tau subunit. This core dimerizes to form the POLIII' complex. PolIII' associates with the gamma complex (composed of gamma, delta, delta', psi and chi chains) and with the beta chain to form the complete DNA polymerase III complex.</text>
</comment>
<dbReference type="CDD" id="cd10434">
    <property type="entry name" value="GIY-YIG_UvrC_Cho"/>
    <property type="match status" value="1"/>
</dbReference>
<dbReference type="KEGG" id="noj:EJ995_08545"/>
<reference evidence="4 5" key="1">
    <citation type="submission" date="2018-12" db="EMBL/GenBank/DDBJ databases">
        <title>Complete genome of Nonlabens sp. MJ115.</title>
        <authorList>
            <person name="Choi H.S."/>
            <person name="Jung J."/>
        </authorList>
    </citation>
    <scope>NUCLEOTIDE SEQUENCE [LARGE SCALE GENOMIC DNA]</scope>
    <source>
        <strain evidence="4 5">MJ115</strain>
    </source>
</reference>
<dbReference type="GO" id="GO:0003677">
    <property type="term" value="F:DNA binding"/>
    <property type="evidence" value="ECO:0007669"/>
    <property type="project" value="InterPro"/>
</dbReference>
<dbReference type="AlphaFoldDB" id="A0A3S9MYF5"/>
<dbReference type="CDD" id="cd06127">
    <property type="entry name" value="DEDDh"/>
    <property type="match status" value="1"/>
</dbReference>
<dbReference type="InterPro" id="IPR035901">
    <property type="entry name" value="GIY-YIG_endonuc_sf"/>
</dbReference>
<proteinExistence type="predicted"/>
<dbReference type="Gene3D" id="3.40.1440.10">
    <property type="entry name" value="GIY-YIG endonuclease"/>
    <property type="match status" value="1"/>
</dbReference>
<dbReference type="GO" id="GO:0005829">
    <property type="term" value="C:cytosol"/>
    <property type="evidence" value="ECO:0007669"/>
    <property type="project" value="TreeGrafter"/>
</dbReference>
<dbReference type="RefSeq" id="WP_126447565.1">
    <property type="nucleotide sequence ID" value="NZ_CP034549.1"/>
</dbReference>
<dbReference type="InterPro" id="IPR013520">
    <property type="entry name" value="Ribonucl_H"/>
</dbReference>
<dbReference type="PANTHER" id="PTHR30231:SF41">
    <property type="entry name" value="DNA POLYMERASE III SUBUNIT EPSILON"/>
    <property type="match status" value="1"/>
</dbReference>
<comment type="function">
    <text evidence="1">DNA polymerase III is a complex, multichain enzyme responsible for most of the replicative synthesis in bacteria. The epsilon subunit contain the editing function and is a proofreading 3'-5' exonuclease.</text>
</comment>
<dbReference type="Pfam" id="PF00929">
    <property type="entry name" value="RNase_T"/>
    <property type="match status" value="1"/>
</dbReference>
<keyword evidence="4" id="KW-0269">Exonuclease</keyword>
<dbReference type="InterPro" id="IPR036397">
    <property type="entry name" value="RNaseH_sf"/>
</dbReference>
<dbReference type="FunFam" id="3.30.420.10:FF:000045">
    <property type="entry name" value="3'-5' exonuclease DinG"/>
    <property type="match status" value="1"/>
</dbReference>
<dbReference type="PROSITE" id="PS50164">
    <property type="entry name" value="GIY_YIG"/>
    <property type="match status" value="1"/>
</dbReference>
<evidence type="ECO:0000256" key="1">
    <source>
        <dbReference type="ARBA" id="ARBA00025483"/>
    </source>
</evidence>
<dbReference type="PANTHER" id="PTHR30231">
    <property type="entry name" value="DNA POLYMERASE III SUBUNIT EPSILON"/>
    <property type="match status" value="1"/>
</dbReference>
<organism evidence="4 5">
    <name type="scientific">Nonlabens ponticola</name>
    <dbReference type="NCBI Taxonomy" id="2496866"/>
    <lineage>
        <taxon>Bacteria</taxon>
        <taxon>Pseudomonadati</taxon>
        <taxon>Bacteroidota</taxon>
        <taxon>Flavobacteriia</taxon>
        <taxon>Flavobacteriales</taxon>
        <taxon>Flavobacteriaceae</taxon>
        <taxon>Nonlabens</taxon>
    </lineage>
</organism>
<dbReference type="InterPro" id="IPR012337">
    <property type="entry name" value="RNaseH-like_sf"/>
</dbReference>
<keyword evidence="4" id="KW-0540">Nuclease</keyword>
<dbReference type="EMBL" id="CP034549">
    <property type="protein sequence ID" value="AZQ44281.1"/>
    <property type="molecule type" value="Genomic_DNA"/>
</dbReference>
<dbReference type="InterPro" id="IPR006054">
    <property type="entry name" value="DnaQ"/>
</dbReference>
<accession>A0A3S9MYF5</accession>
<evidence type="ECO:0000313" key="5">
    <source>
        <dbReference type="Proteomes" id="UP000279600"/>
    </source>
</evidence>
<dbReference type="SMART" id="SM00479">
    <property type="entry name" value="EXOIII"/>
    <property type="match status" value="1"/>
</dbReference>
<dbReference type="Pfam" id="PF01541">
    <property type="entry name" value="GIY-YIG"/>
    <property type="match status" value="1"/>
</dbReference>